<dbReference type="AlphaFoldDB" id="A0A0M8N4K5"/>
<feature type="chain" id="PRO_5005818938" evidence="10">
    <location>
        <begin position="20"/>
        <end position="734"/>
    </location>
</feature>
<dbReference type="PANTHER" id="PTHR32361">
    <property type="entry name" value="FERRIC/CUPRIC REDUCTASE TRANSMEMBRANE COMPONENT"/>
    <property type="match status" value="1"/>
</dbReference>
<feature type="transmembrane region" description="Helical" evidence="9">
    <location>
        <begin position="195"/>
        <end position="213"/>
    </location>
</feature>
<keyword evidence="10" id="KW-0732">Signal</keyword>
<feature type="transmembrane region" description="Helical" evidence="9">
    <location>
        <begin position="156"/>
        <end position="175"/>
    </location>
</feature>
<dbReference type="GO" id="GO:0006879">
    <property type="term" value="P:intracellular iron ion homeostasis"/>
    <property type="evidence" value="ECO:0007669"/>
    <property type="project" value="TreeGrafter"/>
</dbReference>
<feature type="transmembrane region" description="Helical" evidence="9">
    <location>
        <begin position="402"/>
        <end position="422"/>
    </location>
</feature>
<sequence length="734" mass="83960">MATRLHYLLCLLFAACALASKPLGAQCCAASCYYSLLKAPFSADTKDDETVCTNPLKVESTYMCIRQHCTDEQIVPGIAWYSLNCKKSTKVVSLDLYHKATDNVTEEYLDSLPTIGAKDKTVWKEVALPSKALFDPVNDSVLTYYNQRVFNLNVRWSIYGYWALVLLLGTIHNLWSMVPSTRSDEQNKEIKPPRAGIMGWFNASILMAPTFGYHHHQPLGWFHVPLRLQTIVIFGYFAVHVGCCAPYYNTFPNNYYYKTNEGQVLRYFCDRLAHLMAAAMPFIFLFGGRANLLVYITGWSYRTFNVFHRWIAVILTIEGIIHAVGFSAYYGYEKGLDGYREELKTDPVFLYGLLMLVALGLMIFLSLGPFRQRMYEFFKIAHISLTAIFVAGYYYHVKDQFSGYYLVWAWACIGLWVGDYFMRFVRILVSNYKQFLGSGVPALVSYSDTTGMMRVQVHPSFMSHRQTPGTYYFLHFSGWRVWENHPFTLAGRSIDYDEFSSPSSPEQSDRETTDPRKATPPHVRVLTGGKKRDEYLTFLIKPREGTTARLRDSLRCEDGSYAPRRMNVVLEGPYGVPARLDHFDHVLFVAGGSGITTVLPYLRRFFEDRTSAHVPNVKLAWSVRHEGLARDVLANDLRLTECAPSASSKLELEFYVTNAADAEKKRHSRDPRFRLARPDVDLLVEDFVARNNSGRTAIFVCGPAEMADKTRLAVMRYVKRGYSHVELFEEMFTM</sequence>
<keyword evidence="3 9" id="KW-0812">Transmembrane</keyword>
<accession>A0A0M8N4K5</accession>
<evidence type="ECO:0000259" key="11">
    <source>
        <dbReference type="Pfam" id="PF01794"/>
    </source>
</evidence>
<keyword evidence="4 9" id="KW-1133">Transmembrane helix</keyword>
<dbReference type="Proteomes" id="UP000053831">
    <property type="component" value="Unassembled WGS sequence"/>
</dbReference>
<dbReference type="InterPro" id="IPR039261">
    <property type="entry name" value="FNR_nucleotide-bd"/>
</dbReference>
<feature type="transmembrane region" description="Helical" evidence="9">
    <location>
        <begin position="377"/>
        <end position="396"/>
    </location>
</feature>
<keyword evidence="7 9" id="KW-0472">Membrane</keyword>
<evidence type="ECO:0000256" key="6">
    <source>
        <dbReference type="ARBA" id="ARBA00023065"/>
    </source>
</evidence>
<evidence type="ECO:0000256" key="7">
    <source>
        <dbReference type="ARBA" id="ARBA00023136"/>
    </source>
</evidence>
<dbReference type="InterPro" id="IPR051410">
    <property type="entry name" value="Ferric/Cupric_Reductase"/>
</dbReference>
<feature type="transmembrane region" description="Helical" evidence="9">
    <location>
        <begin position="275"/>
        <end position="298"/>
    </location>
</feature>
<dbReference type="SUPFAM" id="SSF52343">
    <property type="entry name" value="Ferredoxin reductase-like, C-terminal NADP-linked domain"/>
    <property type="match status" value="1"/>
</dbReference>
<evidence type="ECO:0000259" key="12">
    <source>
        <dbReference type="Pfam" id="PF08030"/>
    </source>
</evidence>
<dbReference type="Gene3D" id="3.40.50.80">
    <property type="entry name" value="Nucleotide-binding domain of ferredoxin-NADP reductase (FNR) module"/>
    <property type="match status" value="1"/>
</dbReference>
<feature type="transmembrane region" description="Helical" evidence="9">
    <location>
        <begin position="310"/>
        <end position="329"/>
    </location>
</feature>
<feature type="transmembrane region" description="Helical" evidence="9">
    <location>
        <begin position="349"/>
        <end position="370"/>
    </location>
</feature>
<dbReference type="Pfam" id="PF08030">
    <property type="entry name" value="NAD_binding_6"/>
    <property type="match status" value="1"/>
</dbReference>
<evidence type="ECO:0000256" key="8">
    <source>
        <dbReference type="SAM" id="MobiDB-lite"/>
    </source>
</evidence>
<dbReference type="InterPro" id="IPR013121">
    <property type="entry name" value="Fe_red_NAD-bd_6"/>
</dbReference>
<dbReference type="PROSITE" id="PS51257">
    <property type="entry name" value="PROKAR_LIPOPROTEIN"/>
    <property type="match status" value="1"/>
</dbReference>
<evidence type="ECO:0000256" key="4">
    <source>
        <dbReference type="ARBA" id="ARBA00022989"/>
    </source>
</evidence>
<proteinExistence type="predicted"/>
<evidence type="ECO:0000256" key="1">
    <source>
        <dbReference type="ARBA" id="ARBA00004141"/>
    </source>
</evidence>
<evidence type="ECO:0000313" key="14">
    <source>
        <dbReference type="Proteomes" id="UP000053831"/>
    </source>
</evidence>
<feature type="compositionally biased region" description="Basic and acidic residues" evidence="8">
    <location>
        <begin position="507"/>
        <end position="517"/>
    </location>
</feature>
<organism evidence="13 14">
    <name type="scientific">Escovopsis weberi</name>
    <dbReference type="NCBI Taxonomy" id="150374"/>
    <lineage>
        <taxon>Eukaryota</taxon>
        <taxon>Fungi</taxon>
        <taxon>Dikarya</taxon>
        <taxon>Ascomycota</taxon>
        <taxon>Pezizomycotina</taxon>
        <taxon>Sordariomycetes</taxon>
        <taxon>Hypocreomycetidae</taxon>
        <taxon>Hypocreales</taxon>
        <taxon>Hypocreaceae</taxon>
        <taxon>Escovopsis</taxon>
    </lineage>
</organism>
<evidence type="ECO:0000256" key="5">
    <source>
        <dbReference type="ARBA" id="ARBA00023002"/>
    </source>
</evidence>
<dbReference type="GO" id="GO:0000293">
    <property type="term" value="F:ferric-chelate reductase activity"/>
    <property type="evidence" value="ECO:0007669"/>
    <property type="project" value="UniProtKB-ARBA"/>
</dbReference>
<dbReference type="STRING" id="150374.A0A0M8N4K5"/>
<feature type="domain" description="Ferric oxidoreductase" evidence="11">
    <location>
        <begin position="274"/>
        <end position="392"/>
    </location>
</feature>
<evidence type="ECO:0000313" key="13">
    <source>
        <dbReference type="EMBL" id="KOS19830.1"/>
    </source>
</evidence>
<dbReference type="GO" id="GO:0006826">
    <property type="term" value="P:iron ion transport"/>
    <property type="evidence" value="ECO:0007669"/>
    <property type="project" value="TreeGrafter"/>
</dbReference>
<feature type="region of interest" description="Disordered" evidence="8">
    <location>
        <begin position="498"/>
        <end position="524"/>
    </location>
</feature>
<comment type="subcellular location">
    <subcellularLocation>
        <location evidence="1">Membrane</location>
        <topology evidence="1">Multi-pass membrane protein</topology>
    </subcellularLocation>
</comment>
<dbReference type="SFLD" id="SFLDG01168">
    <property type="entry name" value="Ferric_reductase_subgroup_(FRE"/>
    <property type="match status" value="1"/>
</dbReference>
<keyword evidence="6" id="KW-0406">Ion transport</keyword>
<evidence type="ECO:0000256" key="3">
    <source>
        <dbReference type="ARBA" id="ARBA00022692"/>
    </source>
</evidence>
<reference evidence="13 14" key="1">
    <citation type="submission" date="2015-07" db="EMBL/GenBank/DDBJ databases">
        <title>The genome of the fungus Escovopsis weberi, a specialized disease agent of ant agriculture.</title>
        <authorList>
            <person name="de Man T.J."/>
            <person name="Stajich J.E."/>
            <person name="Kubicek C.P."/>
            <person name="Chenthamara K."/>
            <person name="Atanasova L."/>
            <person name="Druzhinina I.S."/>
            <person name="Birnbaum S."/>
            <person name="Barribeau S.M."/>
            <person name="Teiling C."/>
            <person name="Suen G."/>
            <person name="Currie C."/>
            <person name="Gerardo N.M."/>
        </authorList>
    </citation>
    <scope>NUCLEOTIDE SEQUENCE [LARGE SCALE GENOMIC DNA]</scope>
</reference>
<dbReference type="SFLD" id="SFLDS00052">
    <property type="entry name" value="Ferric_Reductase_Domain"/>
    <property type="match status" value="1"/>
</dbReference>
<feature type="domain" description="Ferric reductase NAD binding" evidence="12">
    <location>
        <begin position="583"/>
        <end position="713"/>
    </location>
</feature>
<evidence type="ECO:0000256" key="9">
    <source>
        <dbReference type="SAM" id="Phobius"/>
    </source>
</evidence>
<keyword evidence="14" id="KW-1185">Reference proteome</keyword>
<gene>
    <name evidence="13" type="ORF">ESCO_005653</name>
</gene>
<evidence type="ECO:0000256" key="10">
    <source>
        <dbReference type="SAM" id="SignalP"/>
    </source>
</evidence>
<protein>
    <submittedName>
        <fullName evidence="13">Ferric/cupric reductase transmembrane component 2</fullName>
    </submittedName>
</protein>
<dbReference type="CDD" id="cd06186">
    <property type="entry name" value="NOX_Duox_like_FAD_NADP"/>
    <property type="match status" value="1"/>
</dbReference>
<dbReference type="GO" id="GO:0015677">
    <property type="term" value="P:copper ion import"/>
    <property type="evidence" value="ECO:0007669"/>
    <property type="project" value="TreeGrafter"/>
</dbReference>
<comment type="caution">
    <text evidence="13">The sequence shown here is derived from an EMBL/GenBank/DDBJ whole genome shotgun (WGS) entry which is preliminary data.</text>
</comment>
<evidence type="ECO:0000256" key="2">
    <source>
        <dbReference type="ARBA" id="ARBA00022448"/>
    </source>
</evidence>
<dbReference type="PANTHER" id="PTHR32361:SF9">
    <property type="entry name" value="FERRIC REDUCTASE TRANSMEMBRANE COMPONENT 3-RELATED"/>
    <property type="match status" value="1"/>
</dbReference>
<keyword evidence="5" id="KW-0560">Oxidoreductase</keyword>
<name>A0A0M8N4K5_ESCWE</name>
<dbReference type="GO" id="GO:0005886">
    <property type="term" value="C:plasma membrane"/>
    <property type="evidence" value="ECO:0007669"/>
    <property type="project" value="TreeGrafter"/>
</dbReference>
<keyword evidence="2" id="KW-0813">Transport</keyword>
<dbReference type="OrthoDB" id="167398at2759"/>
<dbReference type="Pfam" id="PF01794">
    <property type="entry name" value="Ferric_reduct"/>
    <property type="match status" value="1"/>
</dbReference>
<dbReference type="EMBL" id="LGSR01000019">
    <property type="protein sequence ID" value="KOS19830.1"/>
    <property type="molecule type" value="Genomic_DNA"/>
</dbReference>
<feature type="signal peptide" evidence="10">
    <location>
        <begin position="1"/>
        <end position="19"/>
    </location>
</feature>
<dbReference type="InterPro" id="IPR013130">
    <property type="entry name" value="Fe3_Rdtase_TM_dom"/>
</dbReference>